<keyword evidence="1" id="KW-0732">Signal</keyword>
<feature type="chain" id="PRO_5013345114" evidence="1">
    <location>
        <begin position="23"/>
        <end position="204"/>
    </location>
</feature>
<dbReference type="Proteomes" id="UP000193685">
    <property type="component" value="Unassembled WGS sequence"/>
</dbReference>
<dbReference type="EMBL" id="MCFI01000017">
    <property type="protein sequence ID" value="ORY78515.1"/>
    <property type="molecule type" value="Genomic_DNA"/>
</dbReference>
<comment type="caution">
    <text evidence="2">The sequence shown here is derived from an EMBL/GenBank/DDBJ whole genome shotgun (WGS) entry which is preliminary data.</text>
</comment>
<organism evidence="2 3">
    <name type="scientific">Protomyces lactucae-debilis</name>
    <dbReference type="NCBI Taxonomy" id="2754530"/>
    <lineage>
        <taxon>Eukaryota</taxon>
        <taxon>Fungi</taxon>
        <taxon>Dikarya</taxon>
        <taxon>Ascomycota</taxon>
        <taxon>Taphrinomycotina</taxon>
        <taxon>Taphrinomycetes</taxon>
        <taxon>Taphrinales</taxon>
        <taxon>Protomycetaceae</taxon>
        <taxon>Protomyces</taxon>
    </lineage>
</organism>
<name>A0A1Y2F6F0_PROLT</name>
<sequence>MKNIFQSTAFLLLLQTQSQVYALSTTASKPVIWILVANWQTEQNYEGFGIEADAVDGTTQLVFHEGPAKAQSHGIVHFKQYIAAGDMTFTQGKDSFRVFVDKTSKQISLESTSVDQNKAKHYYESLSLTPNDVPQPYLTFEYPPPPGSNQTLQISQSFLACPIGNELAFTQTYLLYTNEPSDKKNSGKCKDIFVRGHRIDQPAK</sequence>
<proteinExistence type="predicted"/>
<dbReference type="AlphaFoldDB" id="A0A1Y2F6F0"/>
<dbReference type="RefSeq" id="XP_040723396.1">
    <property type="nucleotide sequence ID" value="XM_040870658.1"/>
</dbReference>
<accession>A0A1Y2F6F0</accession>
<reference evidence="2 3" key="1">
    <citation type="submission" date="2016-07" db="EMBL/GenBank/DDBJ databases">
        <title>Pervasive Adenine N6-methylation of Active Genes in Fungi.</title>
        <authorList>
            <consortium name="DOE Joint Genome Institute"/>
            <person name="Mondo S.J."/>
            <person name="Dannebaum R.O."/>
            <person name="Kuo R.C."/>
            <person name="Labutti K."/>
            <person name="Haridas S."/>
            <person name="Kuo A."/>
            <person name="Salamov A."/>
            <person name="Ahrendt S.R."/>
            <person name="Lipzen A."/>
            <person name="Sullivan W."/>
            <person name="Andreopoulos W.B."/>
            <person name="Clum A."/>
            <person name="Lindquist E."/>
            <person name="Daum C."/>
            <person name="Ramamoorthy G.K."/>
            <person name="Gryganskyi A."/>
            <person name="Culley D."/>
            <person name="Magnuson J.K."/>
            <person name="James T.Y."/>
            <person name="O'Malley M.A."/>
            <person name="Stajich J.E."/>
            <person name="Spatafora J.W."/>
            <person name="Visel A."/>
            <person name="Grigoriev I.V."/>
        </authorList>
    </citation>
    <scope>NUCLEOTIDE SEQUENCE [LARGE SCALE GENOMIC DNA]</scope>
    <source>
        <strain evidence="2 3">12-1054</strain>
    </source>
</reference>
<gene>
    <name evidence="2" type="ORF">BCR37DRAFT_388718</name>
</gene>
<protein>
    <submittedName>
        <fullName evidence="2">Uncharacterized protein</fullName>
    </submittedName>
</protein>
<keyword evidence="3" id="KW-1185">Reference proteome</keyword>
<evidence type="ECO:0000313" key="3">
    <source>
        <dbReference type="Proteomes" id="UP000193685"/>
    </source>
</evidence>
<feature type="signal peptide" evidence="1">
    <location>
        <begin position="1"/>
        <end position="22"/>
    </location>
</feature>
<evidence type="ECO:0000313" key="2">
    <source>
        <dbReference type="EMBL" id="ORY78515.1"/>
    </source>
</evidence>
<dbReference type="GeneID" id="63787257"/>
<evidence type="ECO:0000256" key="1">
    <source>
        <dbReference type="SAM" id="SignalP"/>
    </source>
</evidence>